<organism evidence="2 3">
    <name type="scientific">Catellatospora aurea</name>
    <dbReference type="NCBI Taxonomy" id="1337874"/>
    <lineage>
        <taxon>Bacteria</taxon>
        <taxon>Bacillati</taxon>
        <taxon>Actinomycetota</taxon>
        <taxon>Actinomycetes</taxon>
        <taxon>Micromonosporales</taxon>
        <taxon>Micromonosporaceae</taxon>
        <taxon>Catellatospora</taxon>
    </lineage>
</organism>
<protein>
    <recommendedName>
        <fullName evidence="4">Ig-like domain-containing protein</fullName>
    </recommendedName>
</protein>
<reference evidence="3" key="1">
    <citation type="journal article" date="2019" name="Int. J. Syst. Evol. Microbiol.">
        <title>The Global Catalogue of Microorganisms (GCM) 10K type strain sequencing project: providing services to taxonomists for standard genome sequencing and annotation.</title>
        <authorList>
            <consortium name="The Broad Institute Genomics Platform"/>
            <consortium name="The Broad Institute Genome Sequencing Center for Infectious Disease"/>
            <person name="Wu L."/>
            <person name="Ma J."/>
        </authorList>
    </citation>
    <scope>NUCLEOTIDE SEQUENCE [LARGE SCALE GENOMIC DNA]</scope>
    <source>
        <strain evidence="3">CGMCC 1.9106</strain>
    </source>
</reference>
<name>A0ABW2H8U1_9ACTN</name>
<dbReference type="RefSeq" id="WP_376810472.1">
    <property type="nucleotide sequence ID" value="NZ_JBHTAC010000064.1"/>
</dbReference>
<evidence type="ECO:0008006" key="4">
    <source>
        <dbReference type="Google" id="ProtNLM"/>
    </source>
</evidence>
<accession>A0ABW2H8U1</accession>
<feature type="chain" id="PRO_5046793088" description="Ig-like domain-containing protein" evidence="1">
    <location>
        <begin position="31"/>
        <end position="121"/>
    </location>
</feature>
<evidence type="ECO:0000313" key="2">
    <source>
        <dbReference type="EMBL" id="MFC7247763.1"/>
    </source>
</evidence>
<keyword evidence="1" id="KW-0732">Signal</keyword>
<dbReference type="EMBL" id="JBHTAC010000064">
    <property type="protein sequence ID" value="MFC7247763.1"/>
    <property type="molecule type" value="Genomic_DNA"/>
</dbReference>
<comment type="caution">
    <text evidence="2">The sequence shown here is derived from an EMBL/GenBank/DDBJ whole genome shotgun (WGS) entry which is preliminary data.</text>
</comment>
<feature type="signal peptide" evidence="1">
    <location>
        <begin position="1"/>
        <end position="30"/>
    </location>
</feature>
<sequence length="121" mass="12279">MTRAILRTGVRAAALSAIVALGAGCAPSVAEPAVTAFESLRPVPDRRNPGLTMGSTVKVEAVGAAAEIECGLADGGGADFPVCGWATDTVVGIVVFTYKKPAAQIEAEFHRIRAALEASVA</sequence>
<keyword evidence="3" id="KW-1185">Reference proteome</keyword>
<dbReference type="PROSITE" id="PS51257">
    <property type="entry name" value="PROKAR_LIPOPROTEIN"/>
    <property type="match status" value="1"/>
</dbReference>
<gene>
    <name evidence="2" type="ORF">ACFQO7_35315</name>
</gene>
<evidence type="ECO:0000256" key="1">
    <source>
        <dbReference type="SAM" id="SignalP"/>
    </source>
</evidence>
<proteinExistence type="predicted"/>
<dbReference type="Proteomes" id="UP001596392">
    <property type="component" value="Unassembled WGS sequence"/>
</dbReference>
<evidence type="ECO:0000313" key="3">
    <source>
        <dbReference type="Proteomes" id="UP001596392"/>
    </source>
</evidence>